<reference evidence="1 6" key="2">
    <citation type="submission" date="2021-01" db="EMBL/GenBank/DDBJ databases">
        <title>Antibiotic resistance and phylogeny of Pseudomonas spp. isolated over three decades from chicken meat in the Norwegian food chain.</title>
        <authorList>
            <person name="Moen B."/>
        </authorList>
    </citation>
    <scope>NUCLEOTIDE SEQUENCE [LARGE SCALE GENOMIC DNA]</scope>
    <source>
        <strain evidence="1 6">MF6766</strain>
    </source>
</reference>
<comment type="caution">
    <text evidence="3">The sequence shown here is derived from an EMBL/GenBank/DDBJ whole genome shotgun (WGS) entry which is preliminary data.</text>
</comment>
<dbReference type="Proteomes" id="UP000408764">
    <property type="component" value="Unassembled WGS sequence"/>
</dbReference>
<keyword evidence="6" id="KW-1185">Reference proteome</keyword>
<dbReference type="OrthoDB" id="9956803at2"/>
<proteinExistence type="predicted"/>
<dbReference type="EMBL" id="JAENSR010000007">
    <property type="protein sequence ID" value="MBK3462215.1"/>
    <property type="molecule type" value="Genomic_DNA"/>
</dbReference>
<accession>A0A5P1DHR4</accession>
<name>A0A5P1DHR4_9PSED</name>
<dbReference type="Proteomes" id="UP000620382">
    <property type="component" value="Unassembled WGS sequence"/>
</dbReference>
<organism evidence="3 4">
    <name type="scientific">Pseudomonas haemolytica</name>
    <dbReference type="NCBI Taxonomy" id="2600065"/>
    <lineage>
        <taxon>Bacteria</taxon>
        <taxon>Pseudomonadati</taxon>
        <taxon>Pseudomonadota</taxon>
        <taxon>Gammaproteobacteria</taxon>
        <taxon>Pseudomonadales</taxon>
        <taxon>Pseudomonadaceae</taxon>
        <taxon>Pseudomonas</taxon>
    </lineage>
</organism>
<evidence type="ECO:0000313" key="4">
    <source>
        <dbReference type="Proteomes" id="UP000408764"/>
    </source>
</evidence>
<dbReference type="Proteomes" id="UP000432048">
    <property type="component" value="Unassembled WGS sequence"/>
</dbReference>
<gene>
    <name evidence="3" type="ORF">FRT59_24010</name>
    <name evidence="2" type="ORF">FRT60_18185</name>
    <name evidence="1" type="ORF">JJD71_24410</name>
</gene>
<evidence type="ECO:0000313" key="6">
    <source>
        <dbReference type="Proteomes" id="UP000620382"/>
    </source>
</evidence>
<evidence type="ECO:0000313" key="5">
    <source>
        <dbReference type="Proteomes" id="UP000432048"/>
    </source>
</evidence>
<evidence type="ECO:0000313" key="1">
    <source>
        <dbReference type="EMBL" id="MBK3462215.1"/>
    </source>
</evidence>
<evidence type="ECO:0000313" key="2">
    <source>
        <dbReference type="EMBL" id="MRJ22242.1"/>
    </source>
</evidence>
<dbReference type="EMBL" id="VOIW01000007">
    <property type="protein sequence ID" value="MRJ40011.1"/>
    <property type="molecule type" value="Genomic_DNA"/>
</dbReference>
<dbReference type="AlphaFoldDB" id="A0A5P1DHR4"/>
<reference evidence="4 5" key="1">
    <citation type="submission" date="2019-08" db="EMBL/GenBank/DDBJ databases">
        <title>Pseudomonas haemolytica sp. nov. isolated from raw milk and skim milk concentrate.</title>
        <authorList>
            <person name="Hofmann K."/>
            <person name="Huptas C."/>
            <person name="Doll E."/>
            <person name="Scherer S."/>
            <person name="Wenning M."/>
        </authorList>
    </citation>
    <scope>NUCLEOTIDE SEQUENCE [LARGE SCALE GENOMIC DNA]</scope>
    <source>
        <strain evidence="3 4">DSM 108987</strain>
        <strain evidence="2 5">DSM 108988</strain>
    </source>
</reference>
<dbReference type="RefSeq" id="WP_034115683.1">
    <property type="nucleotide sequence ID" value="NZ_JAEKCT010000008.1"/>
</dbReference>
<dbReference type="EMBL" id="VOIX01000007">
    <property type="protein sequence ID" value="MRJ22242.1"/>
    <property type="molecule type" value="Genomic_DNA"/>
</dbReference>
<evidence type="ECO:0000313" key="3">
    <source>
        <dbReference type="EMBL" id="MRJ40011.1"/>
    </source>
</evidence>
<sequence length="138" mass="14944">MDQSNHASAGWLKSTGFEGEIDTSNVDYRQSPTGTRGITLYGLQPSGADSFRGIQINFPGDSFTGPIDVPQPFPNQVEVGYFRQTSSGQRTTYRAKSGVLDLTTYNQQLGSASGTFNVIAEVEGTEHTFNGSFDIHIV</sequence>
<protein>
    <submittedName>
        <fullName evidence="3">Uncharacterized protein</fullName>
    </submittedName>
</protein>